<proteinExistence type="predicted"/>
<feature type="domain" description="Replication-associated protein ORF2/G2P" evidence="1">
    <location>
        <begin position="104"/>
        <end position="209"/>
    </location>
</feature>
<dbReference type="InterPro" id="IPR056906">
    <property type="entry name" value="ORF2/G2P_dom"/>
</dbReference>
<reference evidence="2" key="1">
    <citation type="submission" date="2014-07" db="EMBL/GenBank/DDBJ databases">
        <authorList>
            <person name="Urmite Genomes Urmite Genomes"/>
        </authorList>
    </citation>
    <scope>NUCLEOTIDE SEQUENCE</scope>
    <source>
        <strain evidence="2">13S34_air</strain>
    </source>
</reference>
<sequence>MSKKRYYANEEYEEIYNIDSDAFGDNQQERLEILRNRSVSKYRVKTIRSGDMLEVEAYPLFDAPTGKRGKRKNSSTAAQQNLNNKNTKKRIVRLTNANFTNDDVWSTLTYDNNNLPADEEQAKKDMQNYLRRVKRHIKKHDLPELKYIYVTEYSNTPGKKVRIHHHIITNFRDRDTLEDLWHGGGRSHTRRLRADDYGFEGLVRYITKDVRETKRYSVSRNLTKPKVTVADSKLTRRRAHKIATQEVDAQEIFEKMYEGYKFNDIDIKFSEWTSGAYLYVRMKRSDLSIRGRGRKDE</sequence>
<accession>A0A078MHE0</accession>
<evidence type="ECO:0000259" key="1">
    <source>
        <dbReference type="Pfam" id="PF23343"/>
    </source>
</evidence>
<dbReference type="EMBL" id="LN483079">
    <property type="protein sequence ID" value="CEA05715.1"/>
    <property type="molecule type" value="Genomic_DNA"/>
</dbReference>
<dbReference type="PATRIC" id="fig|1461583.4.peg.2507"/>
<protein>
    <recommendedName>
        <fullName evidence="1">Replication-associated protein ORF2/G2P domain-containing protein</fullName>
    </recommendedName>
</protein>
<dbReference type="Pfam" id="PF23343">
    <property type="entry name" value="REP_ORF2-G2P"/>
    <property type="match status" value="1"/>
</dbReference>
<gene>
    <name evidence="2" type="ORF">BN1050_02614</name>
</gene>
<name>A0A078MHE0_9BACL</name>
<dbReference type="HOGENOM" id="CLU_049715_0_0_9"/>
<organism evidence="2">
    <name type="scientific">Metalysinibacillus saudimassiliensis</name>
    <dbReference type="NCBI Taxonomy" id="1461583"/>
    <lineage>
        <taxon>Bacteria</taxon>
        <taxon>Bacillati</taxon>
        <taxon>Bacillota</taxon>
        <taxon>Bacilli</taxon>
        <taxon>Bacillales</taxon>
        <taxon>Caryophanaceae</taxon>
        <taxon>Metalysinibacillus</taxon>
    </lineage>
</organism>
<evidence type="ECO:0000313" key="2">
    <source>
        <dbReference type="EMBL" id="CEA05715.1"/>
    </source>
</evidence>
<dbReference type="AlphaFoldDB" id="A0A078MHE0"/>